<gene>
    <name evidence="6" type="primary">khpB</name>
    <name evidence="6" type="synonym">eloR</name>
    <name evidence="8" type="ORF">CLLI_03800</name>
</gene>
<dbReference type="Gene3D" id="3.30.30.80">
    <property type="entry name" value="probable RNA-binding protein from clostridium symbiosum atcc 14940"/>
    <property type="match status" value="1"/>
</dbReference>
<dbReference type="Pfam" id="PF14804">
    <property type="entry name" value="Jag_N"/>
    <property type="match status" value="1"/>
</dbReference>
<dbReference type="PROSITE" id="PS51061">
    <property type="entry name" value="R3H"/>
    <property type="match status" value="1"/>
</dbReference>
<comment type="caution">
    <text evidence="8">The sequence shown here is derived from an EMBL/GenBank/DDBJ whole genome shotgun (WGS) entry which is preliminary data.</text>
</comment>
<dbReference type="InterPro" id="IPR038008">
    <property type="entry name" value="Jag_KH"/>
</dbReference>
<dbReference type="Pfam" id="PF01424">
    <property type="entry name" value="R3H"/>
    <property type="match status" value="1"/>
</dbReference>
<keyword evidence="5 6" id="KW-0961">Cell wall biogenesis/degradation</keyword>
<dbReference type="Gene3D" id="3.30.1370.50">
    <property type="entry name" value="R3H-like domain"/>
    <property type="match status" value="1"/>
</dbReference>
<dbReference type="EMBL" id="PVXO01000007">
    <property type="protein sequence ID" value="PRR80353.1"/>
    <property type="molecule type" value="Genomic_DNA"/>
</dbReference>
<name>A0A2T0B947_9CLOT</name>
<reference evidence="8 9" key="1">
    <citation type="submission" date="2018-03" db="EMBL/GenBank/DDBJ databases">
        <title>Genome sequence of Clostridium liquoris DSM 100320.</title>
        <authorList>
            <person name="Poehlein A."/>
            <person name="Daniel R."/>
        </authorList>
    </citation>
    <scope>NUCLEOTIDE SEQUENCE [LARGE SCALE GENOMIC DNA]</scope>
    <source>
        <strain evidence="8 9">DSM 100320</strain>
    </source>
</reference>
<dbReference type="Pfam" id="PF13083">
    <property type="entry name" value="KH_KhpA-B"/>
    <property type="match status" value="1"/>
</dbReference>
<evidence type="ECO:0000259" key="7">
    <source>
        <dbReference type="PROSITE" id="PS51061"/>
    </source>
</evidence>
<comment type="domain">
    <text evidence="6">Has an N-terminal Jag-N domain and 2 RNA-binding domains (KH and R3H).</text>
</comment>
<dbReference type="GO" id="GO:0071555">
    <property type="term" value="P:cell wall organization"/>
    <property type="evidence" value="ECO:0007669"/>
    <property type="project" value="UniProtKB-KW"/>
</dbReference>
<evidence type="ECO:0000256" key="6">
    <source>
        <dbReference type="HAMAP-Rule" id="MF_00867"/>
    </source>
</evidence>
<dbReference type="InterPro" id="IPR032782">
    <property type="entry name" value="KhpB_N"/>
</dbReference>
<dbReference type="SUPFAM" id="SSF82708">
    <property type="entry name" value="R3H domain"/>
    <property type="match status" value="1"/>
</dbReference>
<keyword evidence="4 6" id="KW-0143">Chaperone</keyword>
<comment type="similarity">
    <text evidence="6">Belongs to the KhpB RNA-binding protein family.</text>
</comment>
<dbReference type="InterPro" id="IPR001374">
    <property type="entry name" value="R3H_dom"/>
</dbReference>
<evidence type="ECO:0000256" key="5">
    <source>
        <dbReference type="ARBA" id="ARBA00023316"/>
    </source>
</evidence>
<dbReference type="NCBIfam" id="NF041568">
    <property type="entry name" value="Jag_EloR"/>
    <property type="match status" value="1"/>
</dbReference>
<dbReference type="InterPro" id="IPR036867">
    <property type="entry name" value="R3H_dom_sf"/>
</dbReference>
<comment type="subunit">
    <text evidence="6">Forms a complex with KhpA.</text>
</comment>
<dbReference type="GO" id="GO:0009252">
    <property type="term" value="P:peptidoglycan biosynthetic process"/>
    <property type="evidence" value="ECO:0007669"/>
    <property type="project" value="UniProtKB-UniRule"/>
</dbReference>
<evidence type="ECO:0000256" key="2">
    <source>
        <dbReference type="ARBA" id="ARBA00022884"/>
    </source>
</evidence>
<dbReference type="Gene3D" id="3.30.300.20">
    <property type="match status" value="1"/>
</dbReference>
<sequence length="208" mass="23746">MKTIDMTGKTVEDAVSNAIKELNVTQDKVEVQVLDEGSKGLFKLIGARPAKVRVTVKKDYGYEAKAFLKEILKNMGVEAEITVKEEEKVLKISMTGPDMGILIGYRGETLDALQYLVSLAVNKDHENEYKRVLLDTENYRQKREETLKRLAIKIANKAKRTGKVIKLEPMNPYERRIIHSVLQNDPYVETYSEGEEPYRRVVVDLKKA</sequence>
<comment type="function">
    <text evidence="6">A probable RNA chaperone. Forms a complex with KhpA which binds to cellular RNA and controls its expression. Plays a role in peptidoglycan (PG) homeostasis and cell length regulation.</text>
</comment>
<accession>A0A2T0B947</accession>
<dbReference type="GO" id="GO:0005737">
    <property type="term" value="C:cytoplasm"/>
    <property type="evidence" value="ECO:0007669"/>
    <property type="project" value="UniProtKB-SubCell"/>
</dbReference>
<dbReference type="InterPro" id="IPR039247">
    <property type="entry name" value="KhpB"/>
</dbReference>
<feature type="domain" description="R3H" evidence="7">
    <location>
        <begin position="141"/>
        <end position="207"/>
    </location>
</feature>
<dbReference type="RefSeq" id="WP_106062564.1">
    <property type="nucleotide sequence ID" value="NZ_PVXO01000007.1"/>
</dbReference>
<keyword evidence="9" id="KW-1185">Reference proteome</keyword>
<feature type="region of interest" description="Jag_N domain" evidence="6">
    <location>
        <begin position="5"/>
        <end position="55"/>
    </location>
</feature>
<dbReference type="CDD" id="cd02414">
    <property type="entry name" value="KH-II_Jag"/>
    <property type="match status" value="1"/>
</dbReference>
<evidence type="ECO:0000256" key="3">
    <source>
        <dbReference type="ARBA" id="ARBA00022960"/>
    </source>
</evidence>
<keyword evidence="1 6" id="KW-0963">Cytoplasm</keyword>
<dbReference type="CDD" id="cd02644">
    <property type="entry name" value="R3H_jag"/>
    <property type="match status" value="1"/>
</dbReference>
<keyword evidence="3 6" id="KW-0133">Cell shape</keyword>
<dbReference type="InterPro" id="IPR034079">
    <property type="entry name" value="R3H_KhpB"/>
</dbReference>
<evidence type="ECO:0000313" key="8">
    <source>
        <dbReference type="EMBL" id="PRR80353.1"/>
    </source>
</evidence>
<protein>
    <recommendedName>
        <fullName evidence="6">RNA-binding protein KhpB</fullName>
    </recommendedName>
    <alternativeName>
        <fullName evidence="6">RNA-binding protein EloR</fullName>
    </alternativeName>
</protein>
<evidence type="ECO:0000256" key="1">
    <source>
        <dbReference type="ARBA" id="ARBA00022490"/>
    </source>
</evidence>
<dbReference type="HAMAP" id="MF_00867">
    <property type="entry name" value="KhpB"/>
    <property type="match status" value="1"/>
</dbReference>
<dbReference type="InterPro" id="IPR015946">
    <property type="entry name" value="KH_dom-like_a/b"/>
</dbReference>
<dbReference type="SMART" id="SM00393">
    <property type="entry name" value="R3H"/>
    <property type="match status" value="1"/>
</dbReference>
<comment type="subcellular location">
    <subcellularLocation>
        <location evidence="6">Cytoplasm</location>
    </subcellularLocation>
</comment>
<dbReference type="AlphaFoldDB" id="A0A2T0B947"/>
<dbReference type="GO" id="GO:0003723">
    <property type="term" value="F:RNA binding"/>
    <property type="evidence" value="ECO:0007669"/>
    <property type="project" value="UniProtKB-UniRule"/>
</dbReference>
<keyword evidence="2 6" id="KW-0694">RNA-binding</keyword>
<dbReference type="GO" id="GO:0008360">
    <property type="term" value="P:regulation of cell shape"/>
    <property type="evidence" value="ECO:0007669"/>
    <property type="project" value="UniProtKB-KW"/>
</dbReference>
<dbReference type="SMART" id="SM01245">
    <property type="entry name" value="Jag_N"/>
    <property type="match status" value="1"/>
</dbReference>
<dbReference type="PANTHER" id="PTHR35800">
    <property type="entry name" value="PROTEIN JAG"/>
    <property type="match status" value="1"/>
</dbReference>
<dbReference type="Proteomes" id="UP000239706">
    <property type="component" value="Unassembled WGS sequence"/>
</dbReference>
<organism evidence="8 9">
    <name type="scientific">Clostridium liquoris</name>
    <dbReference type="NCBI Taxonomy" id="1289519"/>
    <lineage>
        <taxon>Bacteria</taxon>
        <taxon>Bacillati</taxon>
        <taxon>Bacillota</taxon>
        <taxon>Clostridia</taxon>
        <taxon>Eubacteriales</taxon>
        <taxon>Clostridiaceae</taxon>
        <taxon>Clostridium</taxon>
    </lineage>
</organism>
<proteinExistence type="inferred from homology"/>
<dbReference type="InterPro" id="IPR038247">
    <property type="entry name" value="Jag_N_dom_sf"/>
</dbReference>
<dbReference type="OrthoDB" id="9794483at2"/>
<dbReference type="PANTHER" id="PTHR35800:SF1">
    <property type="entry name" value="RNA-BINDING PROTEIN KHPB"/>
    <property type="match status" value="1"/>
</dbReference>
<evidence type="ECO:0000256" key="4">
    <source>
        <dbReference type="ARBA" id="ARBA00023186"/>
    </source>
</evidence>
<evidence type="ECO:0000313" key="9">
    <source>
        <dbReference type="Proteomes" id="UP000239706"/>
    </source>
</evidence>